<organism evidence="2 3">
    <name type="scientific">Saccharata proteae CBS 121410</name>
    <dbReference type="NCBI Taxonomy" id="1314787"/>
    <lineage>
        <taxon>Eukaryota</taxon>
        <taxon>Fungi</taxon>
        <taxon>Dikarya</taxon>
        <taxon>Ascomycota</taxon>
        <taxon>Pezizomycotina</taxon>
        <taxon>Dothideomycetes</taxon>
        <taxon>Dothideomycetes incertae sedis</taxon>
        <taxon>Botryosphaeriales</taxon>
        <taxon>Saccharataceae</taxon>
        <taxon>Saccharata</taxon>
    </lineage>
</organism>
<proteinExistence type="predicted"/>
<name>A0A9P4M1A6_9PEZI</name>
<evidence type="ECO:0000313" key="2">
    <source>
        <dbReference type="EMBL" id="KAF2088693.1"/>
    </source>
</evidence>
<evidence type="ECO:0000256" key="1">
    <source>
        <dbReference type="SAM" id="MobiDB-lite"/>
    </source>
</evidence>
<evidence type="ECO:0000313" key="3">
    <source>
        <dbReference type="Proteomes" id="UP000799776"/>
    </source>
</evidence>
<comment type="caution">
    <text evidence="2">The sequence shown here is derived from an EMBL/GenBank/DDBJ whole genome shotgun (WGS) entry which is preliminary data.</text>
</comment>
<protein>
    <submittedName>
        <fullName evidence="2">Uncharacterized protein</fullName>
    </submittedName>
</protein>
<accession>A0A9P4M1A6</accession>
<dbReference type="AlphaFoldDB" id="A0A9P4M1A6"/>
<reference evidence="2" key="1">
    <citation type="journal article" date="2020" name="Stud. Mycol.">
        <title>101 Dothideomycetes genomes: a test case for predicting lifestyles and emergence of pathogens.</title>
        <authorList>
            <person name="Haridas S."/>
            <person name="Albert R."/>
            <person name="Binder M."/>
            <person name="Bloem J."/>
            <person name="Labutti K."/>
            <person name="Salamov A."/>
            <person name="Andreopoulos B."/>
            <person name="Baker S."/>
            <person name="Barry K."/>
            <person name="Bills G."/>
            <person name="Bluhm B."/>
            <person name="Cannon C."/>
            <person name="Castanera R."/>
            <person name="Culley D."/>
            <person name="Daum C."/>
            <person name="Ezra D."/>
            <person name="Gonzalez J."/>
            <person name="Henrissat B."/>
            <person name="Kuo A."/>
            <person name="Liang C."/>
            <person name="Lipzen A."/>
            <person name="Lutzoni F."/>
            <person name="Magnuson J."/>
            <person name="Mondo S."/>
            <person name="Nolan M."/>
            <person name="Ohm R."/>
            <person name="Pangilinan J."/>
            <person name="Park H.-J."/>
            <person name="Ramirez L."/>
            <person name="Alfaro M."/>
            <person name="Sun H."/>
            <person name="Tritt A."/>
            <person name="Yoshinaga Y."/>
            <person name="Zwiers L.-H."/>
            <person name="Turgeon B."/>
            <person name="Goodwin S."/>
            <person name="Spatafora J."/>
            <person name="Crous P."/>
            <person name="Grigoriev I."/>
        </authorList>
    </citation>
    <scope>NUCLEOTIDE SEQUENCE</scope>
    <source>
        <strain evidence="2">CBS 121410</strain>
    </source>
</reference>
<dbReference type="Proteomes" id="UP000799776">
    <property type="component" value="Unassembled WGS sequence"/>
</dbReference>
<gene>
    <name evidence="2" type="ORF">K490DRAFT_56080</name>
</gene>
<sequence length="223" mass="24954">MASPTAQIRFHPIRSFLCRSKGQITAFGPRRLYGMAMDFQFTRIAMKRMDSTLGTFTSDKWPFSPLWPDADILGLKSETAYNIEGPEIDGGISNRVFDRFADIQHPKSKSGYFTADRCREVCIANLSSAKLVNVDGSDHGTSIQSIGAAQSRNGVAAERRMSITIDSLEEFTILKDPEDLPETKSRRRLSWHIPKPPSQNKLQGPVLPTHTGSTRGWQVYGQY</sequence>
<keyword evidence="3" id="KW-1185">Reference proteome</keyword>
<dbReference type="EMBL" id="ML978716">
    <property type="protein sequence ID" value="KAF2088693.1"/>
    <property type="molecule type" value="Genomic_DNA"/>
</dbReference>
<feature type="region of interest" description="Disordered" evidence="1">
    <location>
        <begin position="179"/>
        <end position="213"/>
    </location>
</feature>